<dbReference type="OrthoDB" id="5054768at2759"/>
<feature type="signal peptide" evidence="2">
    <location>
        <begin position="1"/>
        <end position="22"/>
    </location>
</feature>
<evidence type="ECO:0000313" key="3">
    <source>
        <dbReference type="EMBL" id="RGP81234.1"/>
    </source>
</evidence>
<keyword evidence="1" id="KW-0812">Transmembrane</keyword>
<accession>A0A395T911</accession>
<keyword evidence="1" id="KW-1133">Transmembrane helix</keyword>
<protein>
    <submittedName>
        <fullName evidence="3">Uncharacterized protein</fullName>
    </submittedName>
</protein>
<comment type="caution">
    <text evidence="3">The sequence shown here is derived from an EMBL/GenBank/DDBJ whole genome shotgun (WGS) entry which is preliminary data.</text>
</comment>
<feature type="transmembrane region" description="Helical" evidence="1">
    <location>
        <begin position="324"/>
        <end position="342"/>
    </location>
</feature>
<name>A0A395T911_9HYPO</name>
<keyword evidence="4" id="KW-1185">Reference proteome</keyword>
<sequence length="344" mass="38255">MLVAKRLVLPAILCCLVTLGLAEEDEKYDPANNFRPSNVTGLGDFYTWVGSYYNATAEVELEFAYEYLTPADEVCSELRNFTGIFKYDAVLSILERGTWNRGNNSVLFWLTLTPQTSPPFNVSSLPQDFIYKSSNISIPIYSVETAPNGYWRPPKNSASDIFNFTTTQVSSGAYELNGTVLHNGDASSSGWGNVTMPVCNSTEWTNDYRMNMMTWDSYVAEDWDDFKQPEVDVQFDDKTANLTLDGIFYAKPFRQTNMTQHEPVGGSPEVVGYLSVRFSGVVDEYHSDALSLDKSTPSWERTVGFENNPSNIGYGESNGSAGKIIAGPILTLMVVVVSIVMARF</sequence>
<gene>
    <name evidence="3" type="ORF">FLONG3_616</name>
</gene>
<dbReference type="AlphaFoldDB" id="A0A395T911"/>
<reference evidence="3 4" key="1">
    <citation type="journal article" date="2018" name="PLoS Pathog.">
        <title>Evolution of structural diversity of trichothecenes, a family of toxins produced by plant pathogenic and entomopathogenic fungi.</title>
        <authorList>
            <person name="Proctor R.H."/>
            <person name="McCormick S.P."/>
            <person name="Kim H.S."/>
            <person name="Cardoza R.E."/>
            <person name="Stanley A.M."/>
            <person name="Lindo L."/>
            <person name="Kelly A."/>
            <person name="Brown D.W."/>
            <person name="Lee T."/>
            <person name="Vaughan M.M."/>
            <person name="Alexander N.J."/>
            <person name="Busman M."/>
            <person name="Gutierrez S."/>
        </authorList>
    </citation>
    <scope>NUCLEOTIDE SEQUENCE [LARGE SCALE GENOMIC DNA]</scope>
    <source>
        <strain evidence="3 4">NRRL 20695</strain>
    </source>
</reference>
<dbReference type="STRING" id="694270.A0A395T911"/>
<dbReference type="Proteomes" id="UP000266234">
    <property type="component" value="Unassembled WGS sequence"/>
</dbReference>
<evidence type="ECO:0000313" key="4">
    <source>
        <dbReference type="Proteomes" id="UP000266234"/>
    </source>
</evidence>
<evidence type="ECO:0000256" key="2">
    <source>
        <dbReference type="SAM" id="SignalP"/>
    </source>
</evidence>
<feature type="chain" id="PRO_5017440488" evidence="2">
    <location>
        <begin position="23"/>
        <end position="344"/>
    </location>
</feature>
<evidence type="ECO:0000256" key="1">
    <source>
        <dbReference type="SAM" id="Phobius"/>
    </source>
</evidence>
<keyword evidence="2" id="KW-0732">Signal</keyword>
<dbReference type="EMBL" id="PXOG01000012">
    <property type="protein sequence ID" value="RGP81234.1"/>
    <property type="molecule type" value="Genomic_DNA"/>
</dbReference>
<proteinExistence type="predicted"/>
<keyword evidence="1" id="KW-0472">Membrane</keyword>
<organism evidence="3 4">
    <name type="scientific">Fusarium longipes</name>
    <dbReference type="NCBI Taxonomy" id="694270"/>
    <lineage>
        <taxon>Eukaryota</taxon>
        <taxon>Fungi</taxon>
        <taxon>Dikarya</taxon>
        <taxon>Ascomycota</taxon>
        <taxon>Pezizomycotina</taxon>
        <taxon>Sordariomycetes</taxon>
        <taxon>Hypocreomycetidae</taxon>
        <taxon>Hypocreales</taxon>
        <taxon>Nectriaceae</taxon>
        <taxon>Fusarium</taxon>
    </lineage>
</organism>